<keyword evidence="2" id="KW-1185">Reference proteome</keyword>
<comment type="caution">
    <text evidence="1">The sequence shown here is derived from an EMBL/GenBank/DDBJ whole genome shotgun (WGS) entry which is preliminary data.</text>
</comment>
<gene>
    <name evidence="1" type="ORF">SAMN05421800_1661</name>
</gene>
<proteinExistence type="predicted"/>
<protein>
    <submittedName>
        <fullName evidence="1">Glycine cleavage system H protein</fullName>
    </submittedName>
</protein>
<reference evidence="1 2" key="1">
    <citation type="submission" date="2017-02" db="EMBL/GenBank/DDBJ databases">
        <authorList>
            <person name="Varghese N."/>
            <person name="Submissions S."/>
        </authorList>
    </citation>
    <scope>NUCLEOTIDE SEQUENCE [LARGE SCALE GENOMIC DNA]</scope>
    <source>
        <strain evidence="1 2">DSM 16775</strain>
    </source>
</reference>
<name>A0ABY1LFF2_9FLAO</name>
<sequence length="31" mass="3756">MKIPENLLYTEDHEWVRLEKEMAYIGITDFA</sequence>
<accession>A0ABY1LFF2</accession>
<dbReference type="SUPFAM" id="SSF51230">
    <property type="entry name" value="Single hybrid motif"/>
    <property type="match status" value="1"/>
</dbReference>
<evidence type="ECO:0000313" key="1">
    <source>
        <dbReference type="EMBL" id="SKC15577.1"/>
    </source>
</evidence>
<dbReference type="Proteomes" id="UP000190669">
    <property type="component" value="Unassembled WGS sequence"/>
</dbReference>
<dbReference type="InterPro" id="IPR011053">
    <property type="entry name" value="Single_hybrid_motif"/>
</dbReference>
<evidence type="ECO:0000313" key="2">
    <source>
        <dbReference type="Proteomes" id="UP000190669"/>
    </source>
</evidence>
<dbReference type="Gene3D" id="2.40.50.100">
    <property type="match status" value="1"/>
</dbReference>
<feature type="non-terminal residue" evidence="1">
    <location>
        <position position="31"/>
    </location>
</feature>
<organism evidence="1 2">
    <name type="scientific">Chryseobacterium balustinum</name>
    <dbReference type="NCBI Taxonomy" id="246"/>
    <lineage>
        <taxon>Bacteria</taxon>
        <taxon>Pseudomonadati</taxon>
        <taxon>Bacteroidota</taxon>
        <taxon>Flavobacteriia</taxon>
        <taxon>Flavobacteriales</taxon>
        <taxon>Weeksellaceae</taxon>
        <taxon>Chryseobacterium group</taxon>
        <taxon>Chryseobacterium</taxon>
    </lineage>
</organism>
<dbReference type="EMBL" id="FUZE01000066">
    <property type="protein sequence ID" value="SKC15577.1"/>
    <property type="molecule type" value="Genomic_DNA"/>
</dbReference>